<dbReference type="Proteomes" id="UP000827892">
    <property type="component" value="Chromosome V"/>
</dbReference>
<protein>
    <recommendedName>
        <fullName evidence="2">Protein kinase domain-containing protein</fullName>
    </recommendedName>
</protein>
<dbReference type="PANTHER" id="PTHR24416">
    <property type="entry name" value="TYROSINE-PROTEIN KINASE RECEPTOR"/>
    <property type="match status" value="1"/>
</dbReference>
<organism evidence="3 4">
    <name type="scientific">Caenorhabditis briggsae</name>
    <dbReference type="NCBI Taxonomy" id="6238"/>
    <lineage>
        <taxon>Eukaryota</taxon>
        <taxon>Metazoa</taxon>
        <taxon>Ecdysozoa</taxon>
        <taxon>Nematoda</taxon>
        <taxon>Chromadorea</taxon>
        <taxon>Rhabditida</taxon>
        <taxon>Rhabditina</taxon>
        <taxon>Rhabditomorpha</taxon>
        <taxon>Rhabditoidea</taxon>
        <taxon>Rhabditidae</taxon>
        <taxon>Peloderinae</taxon>
        <taxon>Caenorhabditis</taxon>
    </lineage>
</organism>
<name>A0AAE9ABW1_CAEBR</name>
<evidence type="ECO:0000313" key="4">
    <source>
        <dbReference type="Proteomes" id="UP000827892"/>
    </source>
</evidence>
<evidence type="ECO:0000256" key="1">
    <source>
        <dbReference type="SAM" id="Phobius"/>
    </source>
</evidence>
<feature type="domain" description="Protein kinase" evidence="2">
    <location>
        <begin position="75"/>
        <end position="372"/>
    </location>
</feature>
<reference evidence="3 4" key="1">
    <citation type="submission" date="2022-02" db="EMBL/GenBank/DDBJ databases">
        <title>Chromosome-level reference genomes for two strains of Caenorhabditis briggsae: an improved platform for comparative genomics.</title>
        <authorList>
            <person name="Stevens L."/>
            <person name="Andersen E.C."/>
        </authorList>
    </citation>
    <scope>NUCLEOTIDE SEQUENCE [LARGE SCALE GENOMIC DNA]</scope>
    <source>
        <strain evidence="3">QX1410_ONT</strain>
        <tissue evidence="3">Whole-organism</tissue>
    </source>
</reference>
<dbReference type="InterPro" id="IPR000719">
    <property type="entry name" value="Prot_kinase_dom"/>
</dbReference>
<dbReference type="InterPro" id="IPR050122">
    <property type="entry name" value="RTK"/>
</dbReference>
<dbReference type="AlphaFoldDB" id="A0AAE9ABW1"/>
<keyword evidence="1" id="KW-0472">Membrane</keyword>
<keyword evidence="1" id="KW-0812">Transmembrane</keyword>
<dbReference type="PROSITE" id="PS50011">
    <property type="entry name" value="PROTEIN_KINASE_DOM"/>
    <property type="match status" value="1"/>
</dbReference>
<dbReference type="InterPro" id="IPR020635">
    <property type="entry name" value="Tyr_kinase_cat_dom"/>
</dbReference>
<evidence type="ECO:0000313" key="3">
    <source>
        <dbReference type="EMBL" id="ULT91669.1"/>
    </source>
</evidence>
<accession>A0AAE9ABW1</accession>
<dbReference type="InterPro" id="IPR001245">
    <property type="entry name" value="Ser-Thr/Tyr_kinase_cat_dom"/>
</dbReference>
<dbReference type="Gene3D" id="1.10.510.10">
    <property type="entry name" value="Transferase(Phosphotransferase) domain 1"/>
    <property type="match status" value="2"/>
</dbReference>
<dbReference type="GO" id="GO:0005524">
    <property type="term" value="F:ATP binding"/>
    <property type="evidence" value="ECO:0007669"/>
    <property type="project" value="InterPro"/>
</dbReference>
<dbReference type="PANTHER" id="PTHR24416:SF503">
    <property type="entry name" value="PROTEIN KINASE DOMAIN-CONTAINING PROTEIN-RELATED"/>
    <property type="match status" value="1"/>
</dbReference>
<dbReference type="SUPFAM" id="SSF56112">
    <property type="entry name" value="Protein kinase-like (PK-like)"/>
    <property type="match status" value="1"/>
</dbReference>
<proteinExistence type="predicted"/>
<dbReference type="GO" id="GO:0004713">
    <property type="term" value="F:protein tyrosine kinase activity"/>
    <property type="evidence" value="ECO:0007669"/>
    <property type="project" value="InterPro"/>
</dbReference>
<evidence type="ECO:0000259" key="2">
    <source>
        <dbReference type="PROSITE" id="PS50011"/>
    </source>
</evidence>
<sequence>MIYYYVFMGVILFQLHIIVLLLWCVCKRRNNQSGEINEVHEFGNREEPVEALLPKDSSNNSNDEPEHLEIDESSLEMYKDIDEGSMFTGNLTLAKLRQKSSRTDILTVLVKSAHIVNDRIEASLLKYELRLMSKLNPHPNILASLGFVKNQAEMRSVTEYPAGGNLSFFMKKFQTEGFQNQLTEERNSYNIENLILDSNMDSLCTVDLISFAYQISNGMDYLQKLSITHRDLCLRNVTISKDKTIRISGLNPAKTSGHGHPLSEKSDISDFAMCLHEIFSLGETSDEAMSDGKFLAQPVLCHYEIYRLMEHCWNANPEQIFTFWDCILFFRNHMEKFNVQIQSQIDEKLQEAGREQMKLLEFVNSCRKNVKT</sequence>
<dbReference type="EMBL" id="CP090895">
    <property type="protein sequence ID" value="ULT91669.1"/>
    <property type="molecule type" value="Genomic_DNA"/>
</dbReference>
<gene>
    <name evidence="3" type="ORF">L3Y34_009361</name>
</gene>
<dbReference type="InterPro" id="IPR011009">
    <property type="entry name" value="Kinase-like_dom_sf"/>
</dbReference>
<dbReference type="SMART" id="SM00219">
    <property type="entry name" value="TyrKc"/>
    <property type="match status" value="1"/>
</dbReference>
<feature type="transmembrane region" description="Helical" evidence="1">
    <location>
        <begin position="6"/>
        <end position="26"/>
    </location>
</feature>
<dbReference type="Pfam" id="PF07714">
    <property type="entry name" value="PK_Tyr_Ser-Thr"/>
    <property type="match status" value="2"/>
</dbReference>
<dbReference type="Gene3D" id="3.30.200.20">
    <property type="entry name" value="Phosphorylase Kinase, domain 1"/>
    <property type="match status" value="1"/>
</dbReference>
<keyword evidence="1" id="KW-1133">Transmembrane helix</keyword>